<proteinExistence type="predicted"/>
<evidence type="ECO:0000313" key="2">
    <source>
        <dbReference type="EMBL" id="KFF30018.1"/>
    </source>
</evidence>
<name>A0A086BM54_9FLAO</name>
<dbReference type="KEGG" id="cpip:CJF12_14540"/>
<sequence length="183" mass="20215">MMKQYSMKMLFLLGFCWGGASQNLLGQKIDATLDLSQAFSPKVDQKNGIKGEVSPGGFINVTVREKKKRTILYETRIVATSLNDYAGTANTYKPKDLGQGGIYYPNPWQSIEVKNSGFGIDKYYYDQTGKINISPFLSTKIDVEIQVGIRPKGKTTLHEILIPGIGRIDAKGNKIPSDSVTSK</sequence>
<feature type="chain" id="PRO_5001804589" evidence="1">
    <location>
        <begin position="21"/>
        <end position="183"/>
    </location>
</feature>
<dbReference type="AlphaFoldDB" id="A0A086BM54"/>
<accession>A0A086BM54</accession>
<evidence type="ECO:0000313" key="3">
    <source>
        <dbReference type="Proteomes" id="UP000028709"/>
    </source>
</evidence>
<comment type="caution">
    <text evidence="2">The sequence shown here is derived from an EMBL/GenBank/DDBJ whole genome shotgun (WGS) entry which is preliminary data.</text>
</comment>
<organism evidence="2 3">
    <name type="scientific">Chryseobacterium piperi</name>
    <dbReference type="NCBI Taxonomy" id="558152"/>
    <lineage>
        <taxon>Bacteria</taxon>
        <taxon>Pseudomonadati</taxon>
        <taxon>Bacteroidota</taxon>
        <taxon>Flavobacteriia</taxon>
        <taxon>Flavobacteriales</taxon>
        <taxon>Weeksellaceae</taxon>
        <taxon>Chryseobacterium group</taxon>
        <taxon>Chryseobacterium</taxon>
    </lineage>
</organism>
<feature type="signal peptide" evidence="1">
    <location>
        <begin position="1"/>
        <end position="20"/>
    </location>
</feature>
<reference evidence="2 3" key="1">
    <citation type="submission" date="2014-07" db="EMBL/GenBank/DDBJ databases">
        <title>Genome of Chryseobacterium piperi CTM.</title>
        <authorList>
            <person name="Pipes S.E."/>
            <person name="Stropko S.J."/>
            <person name="Newman J.D."/>
        </authorList>
    </citation>
    <scope>NUCLEOTIDE SEQUENCE [LARGE SCALE GENOMIC DNA]</scope>
    <source>
        <strain evidence="2 3">CTM</strain>
    </source>
</reference>
<dbReference type="Proteomes" id="UP000028709">
    <property type="component" value="Unassembled WGS sequence"/>
</dbReference>
<keyword evidence="1" id="KW-0732">Signal</keyword>
<dbReference type="EMBL" id="JPRJ01000002">
    <property type="protein sequence ID" value="KFF30018.1"/>
    <property type="molecule type" value="Genomic_DNA"/>
</dbReference>
<keyword evidence="3" id="KW-1185">Reference proteome</keyword>
<protein>
    <submittedName>
        <fullName evidence="2">Uncharacterized protein</fullName>
    </submittedName>
</protein>
<evidence type="ECO:0000256" key="1">
    <source>
        <dbReference type="SAM" id="SignalP"/>
    </source>
</evidence>
<dbReference type="RefSeq" id="WP_034681277.1">
    <property type="nucleotide sequence ID" value="NZ_CP023049.2"/>
</dbReference>
<gene>
    <name evidence="2" type="ORF">IQ37_02275</name>
</gene>
<dbReference type="STRING" id="558152.IQ37_02275"/>